<sequence>MYVPYHNNTYTFQPFLEWRKNVDYYADDPFIHKVIKCYVDNINDKHASLVHFFRY</sequence>
<proteinExistence type="predicted"/>
<dbReference type="RefSeq" id="WP_159432304.1">
    <property type="nucleotide sequence ID" value="NZ_FQWY01000009.1"/>
</dbReference>
<evidence type="ECO:0000313" key="1">
    <source>
        <dbReference type="EMBL" id="SHG69630.1"/>
    </source>
</evidence>
<dbReference type="OrthoDB" id="9771038at2"/>
<organism evidence="1 2">
    <name type="scientific">Thermosyntropha lipolytica DSM 11003</name>
    <dbReference type="NCBI Taxonomy" id="1123382"/>
    <lineage>
        <taxon>Bacteria</taxon>
        <taxon>Bacillati</taxon>
        <taxon>Bacillota</taxon>
        <taxon>Clostridia</taxon>
        <taxon>Eubacteriales</taxon>
        <taxon>Syntrophomonadaceae</taxon>
        <taxon>Thermosyntropha</taxon>
    </lineage>
</organism>
<reference evidence="2" key="1">
    <citation type="submission" date="2016-11" db="EMBL/GenBank/DDBJ databases">
        <authorList>
            <person name="Varghese N."/>
            <person name="Submissions S."/>
        </authorList>
    </citation>
    <scope>NUCLEOTIDE SEQUENCE [LARGE SCALE GENOMIC DNA]</scope>
    <source>
        <strain evidence="2">DSM 11003</strain>
    </source>
</reference>
<evidence type="ECO:0000313" key="2">
    <source>
        <dbReference type="Proteomes" id="UP000242329"/>
    </source>
</evidence>
<gene>
    <name evidence="1" type="ORF">SAMN02745221_00779</name>
</gene>
<protein>
    <submittedName>
        <fullName evidence="1">Uncharacterized protein</fullName>
    </submittedName>
</protein>
<dbReference type="EMBL" id="FQWY01000009">
    <property type="protein sequence ID" value="SHG69630.1"/>
    <property type="molecule type" value="Genomic_DNA"/>
</dbReference>
<dbReference type="Proteomes" id="UP000242329">
    <property type="component" value="Unassembled WGS sequence"/>
</dbReference>
<dbReference type="AlphaFoldDB" id="A0A1M5LXG6"/>
<accession>A0A1M5LXG6</accession>
<dbReference type="STRING" id="1123382.SAMN02745221_00779"/>
<keyword evidence="2" id="KW-1185">Reference proteome</keyword>
<name>A0A1M5LXG6_9FIRM</name>